<feature type="transmembrane region" description="Helical" evidence="3">
    <location>
        <begin position="6"/>
        <end position="23"/>
    </location>
</feature>
<dbReference type="Proteomes" id="UP000016929">
    <property type="component" value="Unassembled WGS sequence"/>
</dbReference>
<name>N1S8M0_FUSC4</name>
<dbReference type="SUPFAM" id="SSF51735">
    <property type="entry name" value="NAD(P)-binding Rossmann-fold domains"/>
    <property type="match status" value="1"/>
</dbReference>
<keyword evidence="3" id="KW-0812">Transmembrane</keyword>
<comment type="similarity">
    <text evidence="1">Belongs to the 3-beta-HSD family.</text>
</comment>
<dbReference type="HOGENOM" id="CLU_072111_0_0_1"/>
<evidence type="ECO:0000259" key="4">
    <source>
        <dbReference type="Pfam" id="PF01073"/>
    </source>
</evidence>
<gene>
    <name evidence="5" type="ORF">FOC4_g10009494</name>
</gene>
<proteinExistence type="inferred from homology"/>
<dbReference type="Gene3D" id="3.40.50.720">
    <property type="entry name" value="NAD(P)-binding Rossmann-like Domain"/>
    <property type="match status" value="1"/>
</dbReference>
<dbReference type="AlphaFoldDB" id="N1S8M0"/>
<dbReference type="EMBL" id="KB726307">
    <property type="protein sequence ID" value="EMT71015.1"/>
    <property type="molecule type" value="Genomic_DNA"/>
</dbReference>
<evidence type="ECO:0000256" key="2">
    <source>
        <dbReference type="ARBA" id="ARBA00023002"/>
    </source>
</evidence>
<keyword evidence="2" id="KW-0560">Oxidoreductase</keyword>
<reference evidence="6" key="2">
    <citation type="journal article" date="2014" name="PLoS ONE">
        <title>Genome and Transcriptome Analysis of the Fungal Pathogen Fusarium oxysporum f. sp. cubense Causing Banana Vascular Wilt Disease.</title>
        <authorList>
            <person name="Guo L."/>
            <person name="Han L."/>
            <person name="Yang L."/>
            <person name="Zeng H."/>
            <person name="Fan D."/>
            <person name="Zhu Y."/>
            <person name="Feng Y."/>
            <person name="Wang G."/>
            <person name="Peng C."/>
            <person name="Jiang X."/>
            <person name="Zhou D."/>
            <person name="Ni P."/>
            <person name="Liang C."/>
            <person name="Liu L."/>
            <person name="Wang J."/>
            <person name="Mao C."/>
            <person name="Fang X."/>
            <person name="Peng M."/>
            <person name="Huang J."/>
        </authorList>
    </citation>
    <scope>NUCLEOTIDE SEQUENCE [LARGE SCALE GENOMIC DNA]</scope>
    <source>
        <strain evidence="6">race 4</strain>
    </source>
</reference>
<evidence type="ECO:0000256" key="1">
    <source>
        <dbReference type="ARBA" id="ARBA00009219"/>
    </source>
</evidence>
<dbReference type="InterPro" id="IPR036291">
    <property type="entry name" value="NAD(P)-bd_dom_sf"/>
</dbReference>
<evidence type="ECO:0000313" key="6">
    <source>
        <dbReference type="Proteomes" id="UP000016929"/>
    </source>
</evidence>
<dbReference type="GO" id="GO:0016616">
    <property type="term" value="F:oxidoreductase activity, acting on the CH-OH group of donors, NAD or NADP as acceptor"/>
    <property type="evidence" value="ECO:0007669"/>
    <property type="project" value="InterPro"/>
</dbReference>
<dbReference type="InterPro" id="IPR002225">
    <property type="entry name" value="3Beta_OHSteriod_DH/Estase"/>
</dbReference>
<dbReference type="STRING" id="1229665.N1S8M0"/>
<evidence type="ECO:0000313" key="5">
    <source>
        <dbReference type="EMBL" id="EMT71015.1"/>
    </source>
</evidence>
<sequence>MAAKLFLVFLRLGVFFVALGLYLRRINRLLKETPPQVGQLRGKPWTPELLRHTYEVLEKSPINFDGRLPPKLNRRYIVTGGNGLVGGYIVLQLLARGTLPRCIRIVDVRQTERDDLREGLAAQVDYVQTDITSKAAVGDAFSKPWDPKIASLPLTVFHTAAVIIPGARSKYLYKFTESVNVQGTKNVLAASRAVGADIFSSTSSASISIRPVEAFVAPWAEPKQYWQVMDTQDFDKPLREHEEYFANYAVSKAIAERLRKKIAPKLVSRSWSQMLVHQSLSETFILPWKSYLFTPFEMLSCRL</sequence>
<reference evidence="6" key="1">
    <citation type="submission" date="2012-09" db="EMBL/GenBank/DDBJ databases">
        <title>Genome sequencing and comparative transcriptomics of race 1 and race 4 of banana pathogen: Fusarium oxysporum f. sp. cubense.</title>
        <authorList>
            <person name="Fang X."/>
            <person name="Huang J."/>
        </authorList>
    </citation>
    <scope>NUCLEOTIDE SEQUENCE [LARGE SCALE GENOMIC DNA]</scope>
    <source>
        <strain evidence="6">race 4</strain>
    </source>
</reference>
<dbReference type="GO" id="GO:0006694">
    <property type="term" value="P:steroid biosynthetic process"/>
    <property type="evidence" value="ECO:0007669"/>
    <property type="project" value="InterPro"/>
</dbReference>
<keyword evidence="6" id="KW-1185">Reference proteome</keyword>
<dbReference type="PANTHER" id="PTHR43245">
    <property type="entry name" value="BIFUNCTIONAL POLYMYXIN RESISTANCE PROTEIN ARNA"/>
    <property type="match status" value="1"/>
</dbReference>
<keyword evidence="3" id="KW-0472">Membrane</keyword>
<feature type="domain" description="3-beta hydroxysteroid dehydrogenase/isomerase" evidence="4">
    <location>
        <begin position="77"/>
        <end position="207"/>
    </location>
</feature>
<protein>
    <submittedName>
        <fullName evidence="5">3 beta-hydroxysteroid dehydrogenase type 7</fullName>
    </submittedName>
</protein>
<organism evidence="5 6">
    <name type="scientific">Fusarium oxysporum f. sp. cubense (strain race 4)</name>
    <name type="common">Panama disease fungus</name>
    <dbReference type="NCBI Taxonomy" id="2502994"/>
    <lineage>
        <taxon>Eukaryota</taxon>
        <taxon>Fungi</taxon>
        <taxon>Dikarya</taxon>
        <taxon>Ascomycota</taxon>
        <taxon>Pezizomycotina</taxon>
        <taxon>Sordariomycetes</taxon>
        <taxon>Hypocreomycetidae</taxon>
        <taxon>Hypocreales</taxon>
        <taxon>Nectriaceae</taxon>
        <taxon>Fusarium</taxon>
        <taxon>Fusarium oxysporum species complex</taxon>
    </lineage>
</organism>
<feature type="transmembrane region" description="Helical" evidence="3">
    <location>
        <begin position="76"/>
        <end position="95"/>
    </location>
</feature>
<evidence type="ECO:0000256" key="3">
    <source>
        <dbReference type="SAM" id="Phobius"/>
    </source>
</evidence>
<keyword evidence="3" id="KW-1133">Transmembrane helix</keyword>
<accession>N1S8M0</accession>
<dbReference type="Pfam" id="PF01073">
    <property type="entry name" value="3Beta_HSD"/>
    <property type="match status" value="1"/>
</dbReference>
<dbReference type="PANTHER" id="PTHR43245:SF51">
    <property type="entry name" value="SHORT CHAIN DEHYDROGENASE_REDUCTASE FAMILY 42E, MEMBER 2"/>
    <property type="match status" value="1"/>
</dbReference>
<dbReference type="OrthoDB" id="10058185at2759"/>
<dbReference type="InterPro" id="IPR050177">
    <property type="entry name" value="Lipid_A_modif_metabolic_enz"/>
</dbReference>